<name>A0A0F9EEE2_9ZZZZ</name>
<dbReference type="AlphaFoldDB" id="A0A0F9EEE2"/>
<evidence type="ECO:0000313" key="1">
    <source>
        <dbReference type="EMBL" id="KKL72458.1"/>
    </source>
</evidence>
<organism evidence="1">
    <name type="scientific">marine sediment metagenome</name>
    <dbReference type="NCBI Taxonomy" id="412755"/>
    <lineage>
        <taxon>unclassified sequences</taxon>
        <taxon>metagenomes</taxon>
        <taxon>ecological metagenomes</taxon>
    </lineage>
</organism>
<accession>A0A0F9EEE2</accession>
<dbReference type="EMBL" id="LAZR01025269">
    <property type="protein sequence ID" value="KKL72458.1"/>
    <property type="molecule type" value="Genomic_DNA"/>
</dbReference>
<comment type="caution">
    <text evidence="1">The sequence shown here is derived from an EMBL/GenBank/DDBJ whole genome shotgun (WGS) entry which is preliminary data.</text>
</comment>
<protein>
    <submittedName>
        <fullName evidence="1">Uncharacterized protein</fullName>
    </submittedName>
</protein>
<feature type="non-terminal residue" evidence="1">
    <location>
        <position position="26"/>
    </location>
</feature>
<proteinExistence type="predicted"/>
<sequence length="26" mass="2905">MTKIAIQTEPTAEPVTLLELIDHLEV</sequence>
<reference evidence="1" key="1">
    <citation type="journal article" date="2015" name="Nature">
        <title>Complex archaea that bridge the gap between prokaryotes and eukaryotes.</title>
        <authorList>
            <person name="Spang A."/>
            <person name="Saw J.H."/>
            <person name="Jorgensen S.L."/>
            <person name="Zaremba-Niedzwiedzka K."/>
            <person name="Martijn J."/>
            <person name="Lind A.E."/>
            <person name="van Eijk R."/>
            <person name="Schleper C."/>
            <person name="Guy L."/>
            <person name="Ettema T.J."/>
        </authorList>
    </citation>
    <scope>NUCLEOTIDE SEQUENCE</scope>
</reference>
<gene>
    <name evidence="1" type="ORF">LCGC14_2084680</name>
</gene>